<dbReference type="Proteomes" id="UP000789707">
    <property type="component" value="Unassembled WGS sequence"/>
</dbReference>
<sequence length="88" mass="10670">MSERLDILISQKEKLEKKISQQDFKLRQSKYIENSKQRKLRTRILIQKGALLDKYFETENLSVDDTEKLLKMFSDYINENKPKKFKKE</sequence>
<organism evidence="1 2">
    <name type="scientific">Periweissella fabaria</name>
    <dbReference type="NCBI Taxonomy" id="546157"/>
    <lineage>
        <taxon>Bacteria</taxon>
        <taxon>Bacillati</taxon>
        <taxon>Bacillota</taxon>
        <taxon>Bacilli</taxon>
        <taxon>Lactobacillales</taxon>
        <taxon>Lactobacillaceae</taxon>
        <taxon>Periweissella</taxon>
    </lineage>
</organism>
<protein>
    <recommendedName>
        <fullName evidence="3">DUF3847 domain-containing protein</fullName>
    </recommendedName>
</protein>
<proteinExistence type="predicted"/>
<name>A0ABN8BIF7_9LACO</name>
<evidence type="ECO:0000313" key="2">
    <source>
        <dbReference type="Proteomes" id="UP000789707"/>
    </source>
</evidence>
<evidence type="ECO:0000313" key="1">
    <source>
        <dbReference type="EMBL" id="CAH0417537.1"/>
    </source>
</evidence>
<dbReference type="EMBL" id="CAKKNS010000011">
    <property type="protein sequence ID" value="CAH0417537.1"/>
    <property type="molecule type" value="Genomic_DNA"/>
</dbReference>
<keyword evidence="2" id="KW-1185">Reference proteome</keyword>
<evidence type="ECO:0008006" key="3">
    <source>
        <dbReference type="Google" id="ProtNLM"/>
    </source>
</evidence>
<reference evidence="1 2" key="1">
    <citation type="submission" date="2021-11" db="EMBL/GenBank/DDBJ databases">
        <authorList>
            <person name="Depoorter E."/>
        </authorList>
    </citation>
    <scope>NUCLEOTIDE SEQUENCE [LARGE SCALE GENOMIC DNA]</scope>
    <source>
        <strain evidence="1 2">LMG 24289</strain>
    </source>
</reference>
<dbReference type="RefSeq" id="WP_230097559.1">
    <property type="nucleotide sequence ID" value="NZ_CAKKNS010000011.1"/>
</dbReference>
<accession>A0ABN8BIF7</accession>
<gene>
    <name evidence="1" type="ORF">WFA24289_01879</name>
</gene>
<comment type="caution">
    <text evidence="1">The sequence shown here is derived from an EMBL/GenBank/DDBJ whole genome shotgun (WGS) entry which is preliminary data.</text>
</comment>